<accession>A0A9W8GDQ7</accession>
<feature type="region of interest" description="Disordered" evidence="1">
    <location>
        <begin position="1"/>
        <end position="89"/>
    </location>
</feature>
<evidence type="ECO:0000313" key="2">
    <source>
        <dbReference type="EMBL" id="KAJ2681647.1"/>
    </source>
</evidence>
<proteinExistence type="predicted"/>
<reference evidence="2" key="1">
    <citation type="submission" date="2022-07" db="EMBL/GenBank/DDBJ databases">
        <title>Phylogenomic reconstructions and comparative analyses of Kickxellomycotina fungi.</title>
        <authorList>
            <person name="Reynolds N.K."/>
            <person name="Stajich J.E."/>
            <person name="Barry K."/>
            <person name="Grigoriev I.V."/>
            <person name="Crous P."/>
            <person name="Smith M.E."/>
        </authorList>
    </citation>
    <scope>NUCLEOTIDE SEQUENCE</scope>
    <source>
        <strain evidence="2">CBS 109367</strain>
    </source>
</reference>
<name>A0A9W8GDQ7_9FUNG</name>
<keyword evidence="3" id="KW-1185">Reference proteome</keyword>
<feature type="compositionally biased region" description="Low complexity" evidence="1">
    <location>
        <begin position="384"/>
        <end position="406"/>
    </location>
</feature>
<feature type="region of interest" description="Disordered" evidence="1">
    <location>
        <begin position="375"/>
        <end position="474"/>
    </location>
</feature>
<protein>
    <submittedName>
        <fullName evidence="2">Uncharacterized protein</fullName>
    </submittedName>
</protein>
<feature type="region of interest" description="Disordered" evidence="1">
    <location>
        <begin position="291"/>
        <end position="339"/>
    </location>
</feature>
<dbReference type="AlphaFoldDB" id="A0A9W8GDQ7"/>
<evidence type="ECO:0000313" key="3">
    <source>
        <dbReference type="Proteomes" id="UP001151516"/>
    </source>
</evidence>
<dbReference type="EMBL" id="JANBTX010000590">
    <property type="protein sequence ID" value="KAJ2681647.1"/>
    <property type="molecule type" value="Genomic_DNA"/>
</dbReference>
<comment type="caution">
    <text evidence="2">The sequence shown here is derived from an EMBL/GenBank/DDBJ whole genome shotgun (WGS) entry which is preliminary data.</text>
</comment>
<feature type="compositionally biased region" description="Low complexity" evidence="1">
    <location>
        <begin position="1"/>
        <end position="14"/>
    </location>
</feature>
<dbReference type="Proteomes" id="UP001151516">
    <property type="component" value="Unassembled WGS sequence"/>
</dbReference>
<sequence length="474" mass="51639">MNSAAGLSRSSRAGQQADSRPPDPPPIERSRVLPAAPRPHAPPGNGSDTDYNTGRRQNRSRFLTSSRNRTRSYRDAVASSSPTRTPRSAAFLHKVTEQLKEYHYTDNPMLLLDISIVAHPNILQIVRQHIAQLLAPPSGSTTLANTNNNNPHPIGFLTYDNTVKMFLRHHEFIPITIATPLIVDGTVYRWRYTDGIPVPCATNNGKPFTLLSPPAPRAAPPAIDRTEPAARTADSVGDDSSSDGNADSSDDDDNIRAISDMAAHYSSQQQRRLTSASVDSISFNDSTLEFVDAASSPPSAPTAGDPDIEPQQMQRPPTNPLSRTNCRINPALLPPPATQLDGLMQRTQSLVQKRLTNAAQIRQQLQDTAEPRHALATLSNPGGSQRTRSLSHSSSGRAPISSSRPSKMTTRSNSRGPTGYKDQFEREDRFDHSSTTDLDNSGFTDFDQSFYDPSPSPFQPTHPRPHSGDGSGAF</sequence>
<feature type="compositionally biased region" description="Polar residues" evidence="1">
    <location>
        <begin position="46"/>
        <end position="67"/>
    </location>
</feature>
<feature type="region of interest" description="Disordered" evidence="1">
    <location>
        <begin position="209"/>
        <end position="254"/>
    </location>
</feature>
<gene>
    <name evidence="2" type="ORF">IWW39_006276</name>
</gene>
<organism evidence="2 3">
    <name type="scientific">Coemansia spiralis</name>
    <dbReference type="NCBI Taxonomy" id="417178"/>
    <lineage>
        <taxon>Eukaryota</taxon>
        <taxon>Fungi</taxon>
        <taxon>Fungi incertae sedis</taxon>
        <taxon>Zoopagomycota</taxon>
        <taxon>Kickxellomycotina</taxon>
        <taxon>Kickxellomycetes</taxon>
        <taxon>Kickxellales</taxon>
        <taxon>Kickxellaceae</taxon>
        <taxon>Coemansia</taxon>
    </lineage>
</organism>
<feature type="compositionally biased region" description="Basic and acidic residues" evidence="1">
    <location>
        <begin position="422"/>
        <end position="434"/>
    </location>
</feature>
<feature type="compositionally biased region" description="Polar residues" evidence="1">
    <location>
        <begin position="435"/>
        <end position="447"/>
    </location>
</feature>
<feature type="compositionally biased region" description="Polar residues" evidence="1">
    <location>
        <begin position="407"/>
        <end position="416"/>
    </location>
</feature>
<feature type="compositionally biased region" description="Polar residues" evidence="1">
    <location>
        <begin position="311"/>
        <end position="327"/>
    </location>
</feature>
<evidence type="ECO:0000256" key="1">
    <source>
        <dbReference type="SAM" id="MobiDB-lite"/>
    </source>
</evidence>